<evidence type="ECO:0000313" key="1">
    <source>
        <dbReference type="EMBL" id="ERJ96363.1"/>
    </source>
</evidence>
<keyword evidence="2" id="KW-1185">Reference proteome</keyword>
<reference evidence="1 2" key="1">
    <citation type="submission" date="2013-07" db="EMBL/GenBank/DDBJ databases">
        <authorList>
            <person name="Weinstock G."/>
            <person name="Sodergren E."/>
            <person name="Wylie T."/>
            <person name="Fulton L."/>
            <person name="Fulton R."/>
            <person name="Fronick C."/>
            <person name="O'Laughlin M."/>
            <person name="Godfrey J."/>
            <person name="Miner T."/>
            <person name="Herter B."/>
            <person name="Appelbaum E."/>
            <person name="Cordes M."/>
            <person name="Lek S."/>
            <person name="Wollam A."/>
            <person name="Pepin K.H."/>
            <person name="Palsikar V.B."/>
            <person name="Mitreva M."/>
            <person name="Wilson R.K."/>
        </authorList>
    </citation>
    <scope>NUCLEOTIDE SEQUENCE [LARGE SCALE GENOMIC DNA]</scope>
    <source>
        <strain evidence="1 2">ATCC 27760</strain>
    </source>
</reference>
<comment type="caution">
    <text evidence="1">The sequence shown here is derived from an EMBL/GenBank/DDBJ whole genome shotgun (WGS) entry which is preliminary data.</text>
</comment>
<dbReference type="HOGENOM" id="CLU_3103457_0_0_9"/>
<proteinExistence type="predicted"/>
<gene>
    <name evidence="1" type="ORF">RUMCAL_01277</name>
</gene>
<dbReference type="AlphaFoldDB" id="U2MAM7"/>
<protein>
    <submittedName>
        <fullName evidence="1">Uncharacterized protein</fullName>
    </submittedName>
</protein>
<sequence length="51" mass="5809">MPESFILHDLPFCLFAFTRSKQIPLPVFEKKYTVSAGSLRADLSVLPLKKQ</sequence>
<dbReference type="EMBL" id="AWVF01000165">
    <property type="protein sequence ID" value="ERJ96363.1"/>
    <property type="molecule type" value="Genomic_DNA"/>
</dbReference>
<dbReference type="Proteomes" id="UP000016662">
    <property type="component" value="Unassembled WGS sequence"/>
</dbReference>
<name>U2MAM7_9FIRM</name>
<dbReference type="STRING" id="411473.RUMCAL_01277"/>
<accession>U2MAM7</accession>
<organism evidence="1 2">
    <name type="scientific">Ruminococcus callidus ATCC 27760</name>
    <dbReference type="NCBI Taxonomy" id="411473"/>
    <lineage>
        <taxon>Bacteria</taxon>
        <taxon>Bacillati</taxon>
        <taxon>Bacillota</taxon>
        <taxon>Clostridia</taxon>
        <taxon>Eubacteriales</taxon>
        <taxon>Oscillospiraceae</taxon>
        <taxon>Ruminococcus</taxon>
    </lineage>
</organism>
<dbReference type="PATRIC" id="fig|411473.3.peg.1040"/>
<evidence type="ECO:0000313" key="2">
    <source>
        <dbReference type="Proteomes" id="UP000016662"/>
    </source>
</evidence>